<dbReference type="PANTHER" id="PTHR35011:SF2">
    <property type="entry name" value="2,3-DIKETO-L-GULONATE TRAP TRANSPORTER SMALL PERMEASE PROTEIN YIAM"/>
    <property type="match status" value="1"/>
</dbReference>
<feature type="transmembrane region" description="Helical" evidence="9">
    <location>
        <begin position="49"/>
        <end position="65"/>
    </location>
</feature>
<evidence type="ECO:0000256" key="9">
    <source>
        <dbReference type="SAM" id="Phobius"/>
    </source>
</evidence>
<comment type="similarity">
    <text evidence="8">Belongs to the TRAP transporter small permease family.</text>
</comment>
<keyword evidence="4" id="KW-0997">Cell inner membrane</keyword>
<keyword evidence="3" id="KW-1003">Cell membrane</keyword>
<dbReference type="GeneID" id="78087006"/>
<reference evidence="11 12" key="2">
    <citation type="submission" date="2013-04" db="EMBL/GenBank/DDBJ databases">
        <title>The Genome Sequence of Bilophila wadsworthia 3_1_6.</title>
        <authorList>
            <consortium name="The Broad Institute Genomics Platform"/>
            <person name="Earl A."/>
            <person name="Ward D."/>
            <person name="Feldgarden M."/>
            <person name="Gevers D."/>
            <person name="Sibley C."/>
            <person name="Strauss J."/>
            <person name="Allen-Vercoe E."/>
            <person name="Walker B."/>
            <person name="Young S."/>
            <person name="Zeng Q."/>
            <person name="Gargeya S."/>
            <person name="Fitzgerald M."/>
            <person name="Haas B."/>
            <person name="Abouelleil A."/>
            <person name="Allen A.W."/>
            <person name="Alvarado L."/>
            <person name="Arachchi H.M."/>
            <person name="Berlin A.M."/>
            <person name="Chapman S.B."/>
            <person name="Gainer-Dewar J."/>
            <person name="Goldberg J."/>
            <person name="Griggs A."/>
            <person name="Gujja S."/>
            <person name="Hansen M."/>
            <person name="Howarth C."/>
            <person name="Imamovic A."/>
            <person name="Ireland A."/>
            <person name="Larimer J."/>
            <person name="McCowan C."/>
            <person name="Murphy C."/>
            <person name="Pearson M."/>
            <person name="Poon T.W."/>
            <person name="Priest M."/>
            <person name="Roberts A."/>
            <person name="Saif S."/>
            <person name="Shea T."/>
            <person name="Sisk P."/>
            <person name="Sykes S."/>
            <person name="Wortman J."/>
            <person name="Nusbaum C."/>
            <person name="Birren B."/>
        </authorList>
    </citation>
    <scope>NUCLEOTIDE SEQUENCE [LARGE SCALE GENOMIC DNA]</scope>
    <source>
        <strain evidence="11 12">3_1_6</strain>
    </source>
</reference>
<dbReference type="PANTHER" id="PTHR35011">
    <property type="entry name" value="2,3-DIKETO-L-GULONATE TRAP TRANSPORTER SMALL PERMEASE PROTEIN YIAM"/>
    <property type="match status" value="1"/>
</dbReference>
<gene>
    <name evidence="11" type="ORF">HMPREF0179_00206</name>
</gene>
<proteinExistence type="inferred from homology"/>
<keyword evidence="7 9" id="KW-0472">Membrane</keyword>
<evidence type="ECO:0000256" key="6">
    <source>
        <dbReference type="ARBA" id="ARBA00022989"/>
    </source>
</evidence>
<protein>
    <recommendedName>
        <fullName evidence="10">Tripartite ATP-independent periplasmic transporters DctQ component domain-containing protein</fullName>
    </recommendedName>
</protein>
<dbReference type="Proteomes" id="UP000006034">
    <property type="component" value="Unassembled WGS sequence"/>
</dbReference>
<dbReference type="RefSeq" id="WP_005024248.1">
    <property type="nucleotide sequence ID" value="NZ_KE150239.1"/>
</dbReference>
<evidence type="ECO:0000256" key="8">
    <source>
        <dbReference type="ARBA" id="ARBA00038436"/>
    </source>
</evidence>
<dbReference type="InterPro" id="IPR055348">
    <property type="entry name" value="DctQ"/>
</dbReference>
<reference evidence="11 12" key="1">
    <citation type="submission" date="2010-10" db="EMBL/GenBank/DDBJ databases">
        <authorList>
            <consortium name="The Broad Institute Genome Sequencing Platform"/>
            <person name="Ward D."/>
            <person name="Earl A."/>
            <person name="Feldgarden M."/>
            <person name="Young S.K."/>
            <person name="Gargeya S."/>
            <person name="Zeng Q."/>
            <person name="Alvarado L."/>
            <person name="Berlin A."/>
            <person name="Bochicchio J."/>
            <person name="Chapman S.B."/>
            <person name="Chen Z."/>
            <person name="Freedman E."/>
            <person name="Gellesch M."/>
            <person name="Goldberg J."/>
            <person name="Griggs A."/>
            <person name="Gujja S."/>
            <person name="Heilman E."/>
            <person name="Heiman D."/>
            <person name="Howarth C."/>
            <person name="Mehta T."/>
            <person name="Neiman D."/>
            <person name="Pearson M."/>
            <person name="Roberts A."/>
            <person name="Saif S."/>
            <person name="Shea T."/>
            <person name="Shenoy N."/>
            <person name="Sisk P."/>
            <person name="Stolte C."/>
            <person name="Sykes S."/>
            <person name="White J."/>
            <person name="Yandava C."/>
            <person name="Allen-Vercoe E."/>
            <person name="Sibley C."/>
            <person name="Ambrose C.E."/>
            <person name="Strauss J."/>
            <person name="Daigneault M."/>
            <person name="Haas B."/>
            <person name="Nusbaum C."/>
            <person name="Birren B."/>
        </authorList>
    </citation>
    <scope>NUCLEOTIDE SEQUENCE [LARGE SCALE GENOMIC DNA]</scope>
    <source>
        <strain evidence="11 12">3_1_6</strain>
    </source>
</reference>
<comment type="subcellular location">
    <subcellularLocation>
        <location evidence="1">Cell inner membrane</location>
        <topology evidence="1">Multi-pass membrane protein</topology>
    </subcellularLocation>
</comment>
<dbReference type="GO" id="GO:0005886">
    <property type="term" value="C:plasma membrane"/>
    <property type="evidence" value="ECO:0007669"/>
    <property type="project" value="UniProtKB-SubCell"/>
</dbReference>
<name>E5Y1Z7_BILW3</name>
<keyword evidence="2" id="KW-0813">Transport</keyword>
<evidence type="ECO:0000256" key="2">
    <source>
        <dbReference type="ARBA" id="ARBA00022448"/>
    </source>
</evidence>
<feature type="domain" description="Tripartite ATP-independent periplasmic transporters DctQ component" evidence="10">
    <location>
        <begin position="23"/>
        <end position="157"/>
    </location>
</feature>
<organism evidence="11 12">
    <name type="scientific">Bilophila wadsworthia (strain 3_1_6)</name>
    <dbReference type="NCBI Taxonomy" id="563192"/>
    <lineage>
        <taxon>Bacteria</taxon>
        <taxon>Pseudomonadati</taxon>
        <taxon>Thermodesulfobacteriota</taxon>
        <taxon>Desulfovibrionia</taxon>
        <taxon>Desulfovibrionales</taxon>
        <taxon>Desulfovibrionaceae</taxon>
        <taxon>Bilophila</taxon>
    </lineage>
</organism>
<dbReference type="GO" id="GO:0022857">
    <property type="term" value="F:transmembrane transporter activity"/>
    <property type="evidence" value="ECO:0007669"/>
    <property type="project" value="TreeGrafter"/>
</dbReference>
<dbReference type="STRING" id="563192.HMPREF0179_00206"/>
<sequence length="168" mass="19852">MKVLRWLDEWAEEFCVSIMLSLLILLLGTEVFSRFLLSKSFSWIEELCRYLFVWASYLGVAIAVKRKEQLRVLMLMDTLEKHFPRLVKVCYVVSELSFAVFCVLVFYYSINMLENMTRFKQVSASLEINVMYAYLIIPISMAVTTFRVLQGLYRDFRNHTLHFQGRGD</sequence>
<evidence type="ECO:0000313" key="11">
    <source>
        <dbReference type="EMBL" id="EFV45943.1"/>
    </source>
</evidence>
<evidence type="ECO:0000313" key="12">
    <source>
        <dbReference type="Proteomes" id="UP000006034"/>
    </source>
</evidence>
<dbReference type="HOGENOM" id="CLU_086356_3_1_7"/>
<keyword evidence="5 9" id="KW-0812">Transmembrane</keyword>
<accession>E5Y1Z7</accession>
<dbReference type="EMBL" id="ADCP02000002">
    <property type="protein sequence ID" value="EFV45943.1"/>
    <property type="molecule type" value="Genomic_DNA"/>
</dbReference>
<feature type="transmembrane region" description="Helical" evidence="9">
    <location>
        <begin position="130"/>
        <end position="149"/>
    </location>
</feature>
<evidence type="ECO:0000256" key="5">
    <source>
        <dbReference type="ARBA" id="ARBA00022692"/>
    </source>
</evidence>
<comment type="caution">
    <text evidence="11">The sequence shown here is derived from an EMBL/GenBank/DDBJ whole genome shotgun (WGS) entry which is preliminary data.</text>
</comment>
<dbReference type="GO" id="GO:0015740">
    <property type="term" value="P:C4-dicarboxylate transport"/>
    <property type="evidence" value="ECO:0007669"/>
    <property type="project" value="TreeGrafter"/>
</dbReference>
<feature type="transmembrane region" description="Helical" evidence="9">
    <location>
        <begin position="14"/>
        <end position="37"/>
    </location>
</feature>
<dbReference type="eggNOG" id="COG3090">
    <property type="taxonomic scope" value="Bacteria"/>
</dbReference>
<dbReference type="OrthoDB" id="5454104at2"/>
<evidence type="ECO:0000256" key="7">
    <source>
        <dbReference type="ARBA" id="ARBA00023136"/>
    </source>
</evidence>
<evidence type="ECO:0000256" key="1">
    <source>
        <dbReference type="ARBA" id="ARBA00004429"/>
    </source>
</evidence>
<dbReference type="Pfam" id="PF04290">
    <property type="entry name" value="DctQ"/>
    <property type="match status" value="1"/>
</dbReference>
<keyword evidence="6 9" id="KW-1133">Transmembrane helix</keyword>
<feature type="transmembrane region" description="Helical" evidence="9">
    <location>
        <begin position="86"/>
        <end position="110"/>
    </location>
</feature>
<evidence type="ECO:0000256" key="4">
    <source>
        <dbReference type="ARBA" id="ARBA00022519"/>
    </source>
</evidence>
<evidence type="ECO:0000259" key="10">
    <source>
        <dbReference type="Pfam" id="PF04290"/>
    </source>
</evidence>
<evidence type="ECO:0000256" key="3">
    <source>
        <dbReference type="ARBA" id="ARBA00022475"/>
    </source>
</evidence>
<dbReference type="InterPro" id="IPR007387">
    <property type="entry name" value="TRAP_DctQ"/>
</dbReference>
<keyword evidence="12" id="KW-1185">Reference proteome</keyword>
<dbReference type="AlphaFoldDB" id="E5Y1Z7"/>